<evidence type="ECO:0000256" key="4">
    <source>
        <dbReference type="ARBA" id="ARBA00022448"/>
    </source>
</evidence>
<evidence type="ECO:0000256" key="10">
    <source>
        <dbReference type="ARBA" id="ARBA00023014"/>
    </source>
</evidence>
<dbReference type="Pfam" id="PF00037">
    <property type="entry name" value="Fer4"/>
    <property type="match status" value="1"/>
</dbReference>
<dbReference type="PROSITE" id="PS51379">
    <property type="entry name" value="4FE4S_FER_2"/>
    <property type="match status" value="1"/>
</dbReference>
<feature type="domain" description="4Fe-4S ferredoxin-type" evidence="14">
    <location>
        <begin position="31"/>
        <end position="60"/>
    </location>
</feature>
<keyword evidence="4 12" id="KW-0813">Transport</keyword>
<dbReference type="Proteomes" id="UP001551482">
    <property type="component" value="Unassembled WGS sequence"/>
</dbReference>
<evidence type="ECO:0000256" key="12">
    <source>
        <dbReference type="RuleBase" id="RU365098"/>
    </source>
</evidence>
<evidence type="ECO:0000256" key="5">
    <source>
        <dbReference type="ARBA" id="ARBA00022485"/>
    </source>
</evidence>
<keyword evidence="9 12" id="KW-0408">Iron</keyword>
<keyword evidence="6 12" id="KW-0479">Metal-binding</keyword>
<evidence type="ECO:0000256" key="6">
    <source>
        <dbReference type="ARBA" id="ARBA00022723"/>
    </source>
</evidence>
<dbReference type="InterPro" id="IPR050294">
    <property type="entry name" value="RnfB_subfamily"/>
</dbReference>
<keyword evidence="11 12" id="KW-0003">3Fe-4S</keyword>
<dbReference type="PROSITE" id="PS00198">
    <property type="entry name" value="4FE4S_FER_1"/>
    <property type="match status" value="1"/>
</dbReference>
<name>A0ABV3DWK5_9ACTN</name>
<dbReference type="SUPFAM" id="SSF54862">
    <property type="entry name" value="4Fe-4S ferredoxins"/>
    <property type="match status" value="1"/>
</dbReference>
<dbReference type="NCBIfam" id="NF045480">
    <property type="entry name" value="FdxA_Actino"/>
    <property type="match status" value="1"/>
</dbReference>
<comment type="cofactor">
    <cofactor evidence="12">
        <name>[3Fe-4S] cluster</name>
        <dbReference type="ChEBI" id="CHEBI:21137"/>
    </cofactor>
    <text evidence="12">Binds 1 [3Fe-4S] cluster.</text>
</comment>
<dbReference type="InterPro" id="IPR017900">
    <property type="entry name" value="4Fe4S_Fe_S_CS"/>
</dbReference>
<comment type="caution">
    <text evidence="15">The sequence shown here is derived from an EMBL/GenBank/DDBJ whole genome shotgun (WGS) entry which is preliminary data.</text>
</comment>
<dbReference type="EMBL" id="JBEZFP010000207">
    <property type="protein sequence ID" value="MEU8139857.1"/>
    <property type="molecule type" value="Genomic_DNA"/>
</dbReference>
<dbReference type="InterPro" id="IPR054830">
    <property type="entry name" value="FdxA_Actino"/>
</dbReference>
<evidence type="ECO:0000256" key="9">
    <source>
        <dbReference type="ARBA" id="ARBA00023004"/>
    </source>
</evidence>
<evidence type="ECO:0000256" key="13">
    <source>
        <dbReference type="SAM" id="MobiDB-lite"/>
    </source>
</evidence>
<dbReference type="PRINTS" id="PR00354">
    <property type="entry name" value="7FE8SFRDOXIN"/>
</dbReference>
<dbReference type="InterPro" id="IPR017896">
    <property type="entry name" value="4Fe4S_Fe-S-bd"/>
</dbReference>
<dbReference type="RefSeq" id="WP_358364342.1">
    <property type="nucleotide sequence ID" value="NZ_JBEZFP010000207.1"/>
</dbReference>
<dbReference type="PANTHER" id="PTHR42859">
    <property type="entry name" value="OXIDOREDUCTASE"/>
    <property type="match status" value="1"/>
</dbReference>
<evidence type="ECO:0000256" key="7">
    <source>
        <dbReference type="ARBA" id="ARBA00022737"/>
    </source>
</evidence>
<evidence type="ECO:0000256" key="1">
    <source>
        <dbReference type="ARBA" id="ARBA00001966"/>
    </source>
</evidence>
<keyword evidence="10 12" id="KW-0411">Iron-sulfur</keyword>
<dbReference type="InterPro" id="IPR000813">
    <property type="entry name" value="7Fe_ferredoxin"/>
</dbReference>
<sequence length="117" mass="12595">MTFVIALPCVDVKDKECLEACPVECIYEGDRMLYVHPDECIDCGACEPACPVEAIFFEDDTPDEWRHFNAVNAEFFADLGSPGSSAKLGPVGRDHPTVAALPPQGAEDSPLAAPPMI</sequence>
<evidence type="ECO:0000256" key="11">
    <source>
        <dbReference type="ARBA" id="ARBA00023291"/>
    </source>
</evidence>
<evidence type="ECO:0000259" key="14">
    <source>
        <dbReference type="PROSITE" id="PS51379"/>
    </source>
</evidence>
<keyword evidence="16" id="KW-1185">Reference proteome</keyword>
<evidence type="ECO:0000256" key="8">
    <source>
        <dbReference type="ARBA" id="ARBA00022982"/>
    </source>
</evidence>
<protein>
    <recommendedName>
        <fullName evidence="3 12">Ferredoxin</fullName>
    </recommendedName>
</protein>
<evidence type="ECO:0000256" key="3">
    <source>
        <dbReference type="ARBA" id="ARBA00013529"/>
    </source>
</evidence>
<dbReference type="Gene3D" id="3.30.70.20">
    <property type="match status" value="1"/>
</dbReference>
<feature type="region of interest" description="Disordered" evidence="13">
    <location>
        <begin position="86"/>
        <end position="117"/>
    </location>
</feature>
<gene>
    <name evidence="15" type="primary">fdxA</name>
    <name evidence="15" type="ORF">AB0C36_40975</name>
</gene>
<reference evidence="15 16" key="1">
    <citation type="submission" date="2024-06" db="EMBL/GenBank/DDBJ databases">
        <title>The Natural Products Discovery Center: Release of the First 8490 Sequenced Strains for Exploring Actinobacteria Biosynthetic Diversity.</title>
        <authorList>
            <person name="Kalkreuter E."/>
            <person name="Kautsar S.A."/>
            <person name="Yang D."/>
            <person name="Bader C.D."/>
            <person name="Teijaro C.N."/>
            <person name="Fluegel L."/>
            <person name="Davis C.M."/>
            <person name="Simpson J.R."/>
            <person name="Lauterbach L."/>
            <person name="Steele A.D."/>
            <person name="Gui C."/>
            <person name="Meng S."/>
            <person name="Li G."/>
            <person name="Viehrig K."/>
            <person name="Ye F."/>
            <person name="Su P."/>
            <person name="Kiefer A.F."/>
            <person name="Nichols A."/>
            <person name="Cepeda A.J."/>
            <person name="Yan W."/>
            <person name="Fan B."/>
            <person name="Jiang Y."/>
            <person name="Adhikari A."/>
            <person name="Zheng C.-J."/>
            <person name="Schuster L."/>
            <person name="Cowan T.M."/>
            <person name="Smanski M.J."/>
            <person name="Chevrette M.G."/>
            <person name="De Carvalho L.P.S."/>
            <person name="Shen B."/>
        </authorList>
    </citation>
    <scope>NUCLEOTIDE SEQUENCE [LARGE SCALE GENOMIC DNA]</scope>
    <source>
        <strain evidence="15 16">NPDC048946</strain>
    </source>
</reference>
<comment type="function">
    <text evidence="2 12">Ferredoxins are iron-sulfur proteins that transfer electrons in a wide variety of metabolic reactions.</text>
</comment>
<proteinExistence type="predicted"/>
<evidence type="ECO:0000313" key="15">
    <source>
        <dbReference type="EMBL" id="MEU8139857.1"/>
    </source>
</evidence>
<accession>A0ABV3DWK5</accession>
<dbReference type="PANTHER" id="PTHR42859:SF2">
    <property type="entry name" value="FERREDOXIN"/>
    <property type="match status" value="1"/>
</dbReference>
<evidence type="ECO:0000313" key="16">
    <source>
        <dbReference type="Proteomes" id="UP001551482"/>
    </source>
</evidence>
<organism evidence="15 16">
    <name type="scientific">Streptodolium elevatio</name>
    <dbReference type="NCBI Taxonomy" id="3157996"/>
    <lineage>
        <taxon>Bacteria</taxon>
        <taxon>Bacillati</taxon>
        <taxon>Actinomycetota</taxon>
        <taxon>Actinomycetes</taxon>
        <taxon>Kitasatosporales</taxon>
        <taxon>Streptomycetaceae</taxon>
        <taxon>Streptodolium</taxon>
    </lineage>
</organism>
<keyword evidence="5 12" id="KW-0004">4Fe-4S</keyword>
<keyword evidence="8 12" id="KW-0249">Electron transport</keyword>
<keyword evidence="7" id="KW-0677">Repeat</keyword>
<comment type="cofactor">
    <cofactor evidence="1 12">
        <name>[4Fe-4S] cluster</name>
        <dbReference type="ChEBI" id="CHEBI:49883"/>
    </cofactor>
</comment>
<evidence type="ECO:0000256" key="2">
    <source>
        <dbReference type="ARBA" id="ARBA00003532"/>
    </source>
</evidence>